<feature type="domain" description="Tc1-like transposase DDE" evidence="1">
    <location>
        <begin position="175"/>
        <end position="321"/>
    </location>
</feature>
<dbReference type="InterPro" id="IPR052702">
    <property type="entry name" value="MscS-like_channel"/>
</dbReference>
<dbReference type="Gene3D" id="3.30.420.10">
    <property type="entry name" value="Ribonuclease H-like superfamily/Ribonuclease H"/>
    <property type="match status" value="1"/>
</dbReference>
<accession>A0A4Y8MGX7</accession>
<dbReference type="Pfam" id="PF13565">
    <property type="entry name" value="HTH_32"/>
    <property type="match status" value="1"/>
</dbReference>
<dbReference type="NCBIfam" id="NF033545">
    <property type="entry name" value="transpos_IS630"/>
    <property type="match status" value="1"/>
</dbReference>
<dbReference type="AlphaFoldDB" id="A0A4Y8MGX7"/>
<gene>
    <name evidence="2" type="ORF">E2553_43960</name>
</gene>
<reference evidence="2 3" key="1">
    <citation type="submission" date="2019-03" db="EMBL/GenBank/DDBJ databases">
        <title>Complete Genome Sequence of Paraburkholderia dipogonis ICMP 19430T, a Nitrogen-fixing Symbiont of the South African Invasive Legume Dipogon lignosus in New Zealand.</title>
        <authorList>
            <person name="De Meyer S.E."/>
        </authorList>
    </citation>
    <scope>NUCLEOTIDE SEQUENCE [LARGE SCALE GENOMIC DNA]</scope>
    <source>
        <strain evidence="2 3">ICMP 19430</strain>
    </source>
</reference>
<dbReference type="SUPFAM" id="SSF46689">
    <property type="entry name" value="Homeodomain-like"/>
    <property type="match status" value="1"/>
</dbReference>
<name>A0A4Y8MGX7_9BURK</name>
<dbReference type="Proteomes" id="UP000297385">
    <property type="component" value="Unassembled WGS sequence"/>
</dbReference>
<protein>
    <submittedName>
        <fullName evidence="2">IS630 family transposase</fullName>
    </submittedName>
</protein>
<sequence>MAMGRPKAELVLSEDERSQLMSIARSRSISAALVARARIVLAAADGEPNSAIAQRLQLTRATVGKWRLRFLEQRINGLYDEVRPGKPRTIEDERLAQLIHKTLHTKPADGSTHWSVRTIAAETAISPTSVHRYFKLLGLQPHRSESFKLSTDQFFIEKLRDVVGLYLSPPENALVLCVDEKSQCQALERTQPMLPMGFGYVEGVTHDYVRHGTTTLFAALNVLNGAVLATCKPRHRHQEFLSFLREIDKAVPAELDVHCIVDNYGSHKHPKVKAWLAAKPRWHMHFIPTYSSWLNQVERFFALITDKAIRRGSFGSVKQLIKRIDQFVSYYNENCKPFMWTASADSILEKLHRLCSRISGTEH</sequence>
<evidence type="ECO:0000259" key="1">
    <source>
        <dbReference type="Pfam" id="PF13358"/>
    </source>
</evidence>
<organism evidence="2 3">
    <name type="scientific">Paraburkholderia dipogonis</name>
    <dbReference type="NCBI Taxonomy" id="1211383"/>
    <lineage>
        <taxon>Bacteria</taxon>
        <taxon>Pseudomonadati</taxon>
        <taxon>Pseudomonadota</taxon>
        <taxon>Betaproteobacteria</taxon>
        <taxon>Burkholderiales</taxon>
        <taxon>Burkholderiaceae</taxon>
        <taxon>Paraburkholderia</taxon>
    </lineage>
</organism>
<dbReference type="InterPro" id="IPR009057">
    <property type="entry name" value="Homeodomain-like_sf"/>
</dbReference>
<dbReference type="InterPro" id="IPR012337">
    <property type="entry name" value="RNaseH-like_sf"/>
</dbReference>
<proteinExistence type="predicted"/>
<dbReference type="GO" id="GO:0003676">
    <property type="term" value="F:nucleic acid binding"/>
    <property type="evidence" value="ECO:0007669"/>
    <property type="project" value="InterPro"/>
</dbReference>
<evidence type="ECO:0000313" key="2">
    <source>
        <dbReference type="EMBL" id="TFE36644.1"/>
    </source>
</evidence>
<dbReference type="Pfam" id="PF13358">
    <property type="entry name" value="DDE_3"/>
    <property type="match status" value="1"/>
</dbReference>
<dbReference type="InterPro" id="IPR047655">
    <property type="entry name" value="Transpos_IS630-like"/>
</dbReference>
<dbReference type="InterPro" id="IPR036397">
    <property type="entry name" value="RNaseH_sf"/>
</dbReference>
<dbReference type="EMBL" id="SNVI01000008">
    <property type="protein sequence ID" value="TFE36644.1"/>
    <property type="molecule type" value="Genomic_DNA"/>
</dbReference>
<dbReference type="PANTHER" id="PTHR30347">
    <property type="entry name" value="POTASSIUM CHANNEL RELATED"/>
    <property type="match status" value="1"/>
</dbReference>
<dbReference type="PANTHER" id="PTHR30347:SF1">
    <property type="entry name" value="MECHANOSENSITIVE CHANNEL MSCK"/>
    <property type="match status" value="1"/>
</dbReference>
<dbReference type="InterPro" id="IPR038717">
    <property type="entry name" value="Tc1-like_DDE_dom"/>
</dbReference>
<dbReference type="SUPFAM" id="SSF53098">
    <property type="entry name" value="Ribonuclease H-like"/>
    <property type="match status" value="1"/>
</dbReference>
<comment type="caution">
    <text evidence="2">The sequence shown here is derived from an EMBL/GenBank/DDBJ whole genome shotgun (WGS) entry which is preliminary data.</text>
</comment>
<dbReference type="RefSeq" id="WP_121311289.1">
    <property type="nucleotide sequence ID" value="NZ_SNVI01000008.1"/>
</dbReference>
<evidence type="ECO:0000313" key="3">
    <source>
        <dbReference type="Proteomes" id="UP000297385"/>
    </source>
</evidence>